<dbReference type="PROSITE" id="PS50086">
    <property type="entry name" value="TBC_RABGAP"/>
    <property type="match status" value="1"/>
</dbReference>
<proteinExistence type="predicted"/>
<evidence type="ECO:0000313" key="6">
    <source>
        <dbReference type="Proteomes" id="UP001189429"/>
    </source>
</evidence>
<sequence length="771" mass="80892">MASGGDVGEPAGLGDGALEAHLRDGTFESAGLVNALPETAAQPLRRLLWVKLLGLVSGPEPERWAEELTAHRDAYAALKERHRLEEDVKAADPTICNPLSRHADNPFLKRKANEELLEEIWKDVERTFPEIEFFHLDASRKCIQQVLYHWCKACNPAADASESYRQGMNELAGLCFYVVRHGEHAGMGGLGARLCGRVHNEADTYALFGEIMERGGLREMFAIVRAKPAAKAKAVDVGPMPGMARVRQGPARQPISAVLARCKHIFHNVLKQVDVQLHAYLVEKGVEPQIFLLRWIRLLFCREFHVADTVALWTMIFADAGSVEARDAAFIPYAAADAVDREGVQAAEAASRALPLVDFFAVAMIEFLRMQLLSMDESECLQRLMKFPPVENVATLITLAKRLRAGEAAPIPQLPPPPAPEPTPNPPPQPLPLFLAGSPVRAASQGERPTDAAASPGPADKGSPAVPAPAPVAAAAQDVLRGIISAGRQAVEAGIARAGPGEGTGQARQSRDWGRVDLWSGGGGADASSASPQRVAQLEQQVKALEQEKEQLKAKARQFLAAKTQELRDKVAELEGRLRDAEAAGAGPVEAAADGEAVALQDRVARLEAALAAARLEGQRASEAAAAEAAARAAAEEDARGSLRRAEAAERKAAQLAAALEALRRAPGPAQAQSVAPAPAGMPPPEAAEPAVGAADAEAPVPADRPPPDAAAAAELGAEAAEAEAAAPAGSAAPTESAPAESAEVAAAELTADAAAPASSTAVGVEVGDLM</sequence>
<dbReference type="PANTHER" id="PTHR22957">
    <property type="entry name" value="TBC1 DOMAIN FAMILY MEMBER GTPASE-ACTIVATING PROTEIN"/>
    <property type="match status" value="1"/>
</dbReference>
<gene>
    <name evidence="5" type="ORF">PCOR1329_LOCUS46958</name>
</gene>
<accession>A0ABN9UCU3</accession>
<feature type="compositionally biased region" description="Pro residues" evidence="3">
    <location>
        <begin position="412"/>
        <end position="431"/>
    </location>
</feature>
<dbReference type="EMBL" id="CAUYUJ010015651">
    <property type="protein sequence ID" value="CAK0856588.1"/>
    <property type="molecule type" value="Genomic_DNA"/>
</dbReference>
<dbReference type="InterPro" id="IPR035969">
    <property type="entry name" value="Rab-GAP_TBC_sf"/>
</dbReference>
<feature type="domain" description="Rab-GAP TBC" evidence="4">
    <location>
        <begin position="39"/>
        <end position="320"/>
    </location>
</feature>
<evidence type="ECO:0000256" key="1">
    <source>
        <dbReference type="ARBA" id="ARBA00022468"/>
    </source>
</evidence>
<dbReference type="Proteomes" id="UP001189429">
    <property type="component" value="Unassembled WGS sequence"/>
</dbReference>
<keyword evidence="1" id="KW-0343">GTPase activation</keyword>
<dbReference type="Gene3D" id="1.10.8.270">
    <property type="entry name" value="putative rabgap domain of human tbc1 domain family member 14 like domains"/>
    <property type="match status" value="1"/>
</dbReference>
<dbReference type="Gene3D" id="1.10.472.80">
    <property type="entry name" value="Ypt/Rab-GAP domain of gyp1p, domain 3"/>
    <property type="match status" value="1"/>
</dbReference>
<comment type="caution">
    <text evidence="5">The sequence shown here is derived from an EMBL/GenBank/DDBJ whole genome shotgun (WGS) entry which is preliminary data.</text>
</comment>
<evidence type="ECO:0000256" key="2">
    <source>
        <dbReference type="SAM" id="Coils"/>
    </source>
</evidence>
<dbReference type="PANTHER" id="PTHR22957:SF337">
    <property type="entry name" value="TBC1 DOMAIN FAMILY MEMBER 5"/>
    <property type="match status" value="1"/>
</dbReference>
<keyword evidence="2" id="KW-0175">Coiled coil</keyword>
<dbReference type="Pfam" id="PF00566">
    <property type="entry name" value="RabGAP-TBC"/>
    <property type="match status" value="2"/>
</dbReference>
<evidence type="ECO:0000256" key="3">
    <source>
        <dbReference type="SAM" id="MobiDB-lite"/>
    </source>
</evidence>
<evidence type="ECO:0000313" key="5">
    <source>
        <dbReference type="EMBL" id="CAK0856588.1"/>
    </source>
</evidence>
<feature type="region of interest" description="Disordered" evidence="3">
    <location>
        <begin position="409"/>
        <end position="469"/>
    </location>
</feature>
<feature type="compositionally biased region" description="Low complexity" evidence="3">
    <location>
        <begin position="688"/>
        <end position="702"/>
    </location>
</feature>
<feature type="compositionally biased region" description="Low complexity" evidence="3">
    <location>
        <begin position="668"/>
        <end position="679"/>
    </location>
</feature>
<feature type="region of interest" description="Disordered" evidence="3">
    <location>
        <begin position="668"/>
        <end position="746"/>
    </location>
</feature>
<feature type="compositionally biased region" description="Low complexity" evidence="3">
    <location>
        <begin position="710"/>
        <end position="746"/>
    </location>
</feature>
<protein>
    <recommendedName>
        <fullName evidence="4">Rab-GAP TBC domain-containing protein</fullName>
    </recommendedName>
</protein>
<dbReference type="SUPFAM" id="SSF47923">
    <property type="entry name" value="Ypt/Rab-GAP domain of gyp1p"/>
    <property type="match status" value="2"/>
</dbReference>
<name>A0ABN9UCU3_9DINO</name>
<evidence type="ECO:0000259" key="4">
    <source>
        <dbReference type="PROSITE" id="PS50086"/>
    </source>
</evidence>
<feature type="coiled-coil region" evidence="2">
    <location>
        <begin position="535"/>
        <end position="666"/>
    </location>
</feature>
<dbReference type="SMART" id="SM00164">
    <property type="entry name" value="TBC"/>
    <property type="match status" value="1"/>
</dbReference>
<reference evidence="5" key="1">
    <citation type="submission" date="2023-10" db="EMBL/GenBank/DDBJ databases">
        <authorList>
            <person name="Chen Y."/>
            <person name="Shah S."/>
            <person name="Dougan E. K."/>
            <person name="Thang M."/>
            <person name="Chan C."/>
        </authorList>
    </citation>
    <scope>NUCLEOTIDE SEQUENCE [LARGE SCALE GENOMIC DNA]</scope>
</reference>
<dbReference type="InterPro" id="IPR000195">
    <property type="entry name" value="Rab-GAP-TBC_dom"/>
</dbReference>
<keyword evidence="6" id="KW-1185">Reference proteome</keyword>
<organism evidence="5 6">
    <name type="scientific">Prorocentrum cordatum</name>
    <dbReference type="NCBI Taxonomy" id="2364126"/>
    <lineage>
        <taxon>Eukaryota</taxon>
        <taxon>Sar</taxon>
        <taxon>Alveolata</taxon>
        <taxon>Dinophyceae</taxon>
        <taxon>Prorocentrales</taxon>
        <taxon>Prorocentraceae</taxon>
        <taxon>Prorocentrum</taxon>
    </lineage>
</organism>